<reference evidence="4" key="1">
    <citation type="journal article" date="2015" name="MBio">
        <title>Genome-Resolved Metagenomic Analysis Reveals Roles for Candidate Phyla and Other Microbial Community Members in Biogeochemical Transformations in Oil Reservoirs.</title>
        <authorList>
            <person name="Hu P."/>
            <person name="Tom L."/>
            <person name="Singh A."/>
            <person name="Thomas B.C."/>
            <person name="Baker B.J."/>
            <person name="Piceno Y.M."/>
            <person name="Andersen G.L."/>
            <person name="Banfield J.F."/>
        </authorList>
    </citation>
    <scope>NUCLEOTIDE SEQUENCE [LARGE SCALE GENOMIC DNA]</scope>
</reference>
<evidence type="ECO:0000313" key="4">
    <source>
        <dbReference type="Proteomes" id="UP000053467"/>
    </source>
</evidence>
<comment type="caution">
    <text evidence="3">The sequence shown here is derived from an EMBL/GenBank/DDBJ whole genome shotgun (WGS) entry which is preliminary data.</text>
</comment>
<evidence type="ECO:0000259" key="2">
    <source>
        <dbReference type="Pfam" id="PF10342"/>
    </source>
</evidence>
<dbReference type="SUPFAM" id="SSF50939">
    <property type="entry name" value="Sialidases"/>
    <property type="match status" value="3"/>
</dbReference>
<feature type="domain" description="Yeast cell wall synthesis Kre9/Knh1-like N-terminal" evidence="2">
    <location>
        <begin position="591"/>
        <end position="671"/>
    </location>
</feature>
<proteinExistence type="predicted"/>
<name>A0A101I3A7_UNCT6</name>
<accession>A0A101I3A7</accession>
<evidence type="ECO:0000256" key="1">
    <source>
        <dbReference type="ARBA" id="ARBA00022729"/>
    </source>
</evidence>
<dbReference type="Pfam" id="PF10342">
    <property type="entry name" value="Kre9_KNH"/>
    <property type="match status" value="1"/>
</dbReference>
<dbReference type="EMBL" id="LGGX01000002">
    <property type="protein sequence ID" value="KUK87875.1"/>
    <property type="molecule type" value="Genomic_DNA"/>
</dbReference>
<protein>
    <submittedName>
        <fullName evidence="3">Peptidyl-Asp metallopeptidase</fullName>
    </submittedName>
</protein>
<sequence>MRKIFLFIFQILFAFSIFSASYNLRTPNGNENYIVGNQMPIHWDVTGSITSARLEYSIDGGTNWVLIYSSTQNDGDYLWTVPNNPSLTCKIKISNPSDPNDYDVSDTFFVISRPEIFIKKPVQNDTLIIGENYPIHWDWTGVFANVKIEYTIDGGTNWVVITSSTQNDGEYIWTVPNAPSDQCKIRITNTSDPNSFAVTQDSFSIAINSVKLISPNGGESYITGKYFPIYWEWSGSFSNVKLEYSADSGNIWTNITTSTVNDGSYNWLIPSINPSSKCLLKITNTLNPEVYDISDYPFSILSTSLTLLTPNGGETFVAGTKANISWDWEGSISNVKLEYSTDGGVNWSNIVTSTTNDGSYLWTVPNLSTSNLLLRITNVNDANCYDVSNSTSTIVTAQIDVTFPNGSEELIVGEKYPVSWNWTGTFSNVKIEYSTNNGSSWSTIDASDPNDGSFVWTVPSTPSNQCIIKISDAANSSVYDISNSTFTIKKPQIKIIKMNGNDTLISSNRYPILWQSEGTVSNVNIEYSTNGGLTWNTIVSNTTNDGSYVWTVPSTPSSTYLLKITNSADVTSYDISDTTFVVLSPTLNLLSPKGGETFKIGEKYPILWNSNSDFSTVNIDYSSDSGTSWNPIVSSEANDGSYVWSIPSTMTPSSTYRIRVRNGSDNNSFDISDSNFALSPVQIKILSPDSGSSLISGEKVSINYTFDANFSNVKIEYSYDNQLTWNVITNSSTNSGTYLWTVPVLNSSDCFIKILNLSDSLNSYAISKKFSIGKGVINVKSPKVGDSLIVGNVYQIIWENSGEISNVKIEYSTDGGSTWNVISNSTSNEGSYFWTIPSIISSNVLIKVSDTSDPTNFATSGQFSIIPAIITLISPNGGESITAGDYFPIEWNWSGSFSYVKLEYSTDGGSTWTKIINSDTTNDGSFIWSVPSTATTSNGLFRISNNLDPTNTFDISNSTFSIVSPTVTVIYPNGGETLVGGEVYPIRWRSEGNFANVMIEYTTDGVNWTVIDASDPNDGVFNWTAPSIVSTNVKIRVTSTTDGNTVDLSDSNFSIVSPSLMVLSPKGGETFVSGDILPIHWKNNGSFSNVKIEYSTNNGSTWNTITSTTANNGYYRWTIPALVVSDSVKIKVTSTSDSLTKGVSNGVVSIKRPTFKLLTPNGFENLIVGEYTPIHWENDGQVSNVKLEYSTDGGTVWNNISTSETNDGNYIWKVPNDVSNLCRIKVTNISDNLSYDLSDTNFSILKPTVSVFSPDSGAVLIVGNKYPIYWNWTGTVDSVIIELYYKVSGVVQNTFISTATLNTGSFAFTVPNYVSDSCWIKVTSTASDSVYSLSKVFSIVRPIYTIVQPNGGEYFYGGEKREINWNWIGGPDSVSLFYSIDGGLNYTPIKTIKNSGSYLWKIPHSAFSTYKLKVMSTKDNYAFDESDSNFTVNNPTINIDQPLAGDFCYYNSYFPIYTTNRGTIEDSVLIKLESSLKGEISLGKFQTKEYYMFFDTFCDTLDKFVIKIYDKNGTYLYDTSDTIIVLPQPTTNTILFPNQNDTMYVDETYYLIWNSSYDTTYKATVSYSTDAVNYIILADKIKNENFFLMTLPHTASSNNFSLKIDFYNGAGFFDTSLTVGNLIVKNTLLDFIYPDDTDTFYVGRKHYIIWRDVKGTTPSVQLYYNTDGITWKEIISQTPDTGSYLWTIPNEPTSNARIRLQEYGDTNTTVYSKNFVIKPQELFITSPIYNDTLLSGRSYHISWYNLGLIDTVNIYYSLDGGTNWSFITKQVNNYYYNWTVPNYSTNEALLKVEFSKNSNVYDISDTFTIVPQSIFVTYPDSSTVWYSGNKYYITWDYTGNFSNVKITYSLDNGKNWSVISNSTTNSQNYLWTVPQTFSDSVLVKVSNASDTTRFDLSQIFRIVPQEITVNYPKGTDSLISGKSYNITWVYKGLFDSAIVEYSTNNGLSWSSVGKTLTSNRYYLWTTPNVKSDSTLVRIVNKDNTSALGVSDLFSISDKIINVTSPKLNEEYIVGEKMLITFDFLGSSNDSVIISYSTDGGTNWTQIDTIPSSTHYLEWTVPNVISSNCFIKVTCLRLTSSYAISEKFSIVPQTVNVTSPISSSEWIAGRKYYITWNYTGSFSNVVLEYSTNGGSTWQIIATNTNSKYYLWTLPNISSTNSLVRVKNSSNSSVFGVSPTFITKYPSINVVTPESIDTLISGNYYYITWSSNMGSGDSVVLSYSKNGGTNYTIIDTVSASLKYFKWRTPQGGSTNCIVKISGYESPSIEGYSQTFVIKDQSISLTYPLLNDTILTLSPFYLTWNYTGGIDTLVGEYSLDNGTNWTTFSSSIVASNQNYLFDPFPLSSSSQTLLKLTNKANVSVGGISQQFITVYPSIEITSFENNSSYLVGSKIFITWKNSGALDKVNIYYSVDNGSSYTTIVSDYSNSGYYEWTVPNYISDSCFIKVSYSSSETINDISERFAIVPQTVTILSPIVNDSMMITKTYPITWFNTGTIDNVMLEYSLDGGSLWSTITGSTTNNKYYEWTLPTTLSSTDNALVRVSNLSNLNVYDNSDTFKILPQKIEVTYPKSNSQFYVSRKYFITWKTTGTISNVNLYYSLNNGASWNTLVSNLTNNGYYEWTVPDVNSDLVLIKVTNSNDESVFDESETFSIIPQLILVNSPLSTDRWVVGRKYYVTWTNIGTISKVRIEYSYNDGIDWNIITDNLSNTKGYEWTIPNTPSENCFVRVSNYDNTNVNGISPRFAIPLQTIEVLSPKTTDMYISGNKYYITWKNTGTISAVDIQYSKDNGATWTYVATNLTNSGYYEWTVPTENSTNCLVKILNSSNSNVFGISDVFTILPQEITVTSPSNSDTMLAGRKYFITWRNTGAFTTCDIFYSTDLGSQWRSIASGVTNKGYYEWTIPDIAVSDMALIKISNSSQSTIYGISDTFVISKPIVRFTSPVLGDIFETTKKYYFTWTTLGTILQYNLEISYDKGINWTQIVVNQNNSGNYEWTVPSGLYSDSCMLKLTSSSNNSIFYYSDLFSIVSYSNIDEVTILKNKTIKYFNARINSNFNENVLFYEIPSDCNTKIEIFDISGRNVGKIFDGKIEFGVHRFSLKNILKNKGVYFIKILSEKDGKVLYEKNIKFMNLK</sequence>
<organism evidence="3 4">
    <name type="scientific">candidate division TA06 bacterium 34_109</name>
    <dbReference type="NCBI Taxonomy" id="1635277"/>
    <lineage>
        <taxon>Bacteria</taxon>
        <taxon>Bacteria division TA06</taxon>
    </lineage>
</organism>
<dbReference type="Proteomes" id="UP000053467">
    <property type="component" value="Unassembled WGS sequence"/>
</dbReference>
<keyword evidence="1" id="KW-0732">Signal</keyword>
<evidence type="ECO:0000313" key="3">
    <source>
        <dbReference type="EMBL" id="KUK87875.1"/>
    </source>
</evidence>
<gene>
    <name evidence="3" type="ORF">XE03_0394</name>
</gene>
<dbReference type="InterPro" id="IPR018466">
    <property type="entry name" value="Kre9/Knh1-like_N"/>
</dbReference>
<dbReference type="InterPro" id="IPR052982">
    <property type="entry name" value="SRP1/TIP1-like"/>
</dbReference>
<dbReference type="SUPFAM" id="SSF110296">
    <property type="entry name" value="Oligoxyloglucan reducing end-specific cellobiohydrolase"/>
    <property type="match status" value="2"/>
</dbReference>
<dbReference type="PANTHER" id="PTHR40633">
    <property type="entry name" value="MATRIX PROTEIN, PUTATIVE (AFU_ORTHOLOGUE AFUA_8G05410)-RELATED"/>
    <property type="match status" value="1"/>
</dbReference>
<dbReference type="PATRIC" id="fig|1635277.3.peg.402"/>
<dbReference type="PANTHER" id="PTHR40633:SF1">
    <property type="entry name" value="GPI ANCHORED SERINE-THREONINE RICH PROTEIN (AFU_ORTHOLOGUE AFUA_1G03630)"/>
    <property type="match status" value="1"/>
</dbReference>
<dbReference type="InterPro" id="IPR036278">
    <property type="entry name" value="Sialidase_sf"/>
</dbReference>